<dbReference type="Gene3D" id="3.30.390.30">
    <property type="match status" value="1"/>
</dbReference>
<keyword evidence="3" id="KW-0274">FAD</keyword>
<feature type="domain" description="Reductase C-terminal" evidence="6">
    <location>
        <begin position="326"/>
        <end position="398"/>
    </location>
</feature>
<feature type="domain" description="FAD/NAD(P)-binding" evidence="5">
    <location>
        <begin position="4"/>
        <end position="302"/>
    </location>
</feature>
<keyword evidence="4" id="KW-0560">Oxidoreductase</keyword>
<dbReference type="PRINTS" id="PR00411">
    <property type="entry name" value="PNDRDTASEI"/>
</dbReference>
<dbReference type="RefSeq" id="WP_306086905.1">
    <property type="nucleotide sequence ID" value="NZ_CP120992.1"/>
</dbReference>
<dbReference type="Proteomes" id="UP001229952">
    <property type="component" value="Chromosome"/>
</dbReference>
<evidence type="ECO:0000256" key="4">
    <source>
        <dbReference type="ARBA" id="ARBA00023002"/>
    </source>
</evidence>
<dbReference type="Pfam" id="PF07992">
    <property type="entry name" value="Pyr_redox_2"/>
    <property type="match status" value="1"/>
</dbReference>
<evidence type="ECO:0000256" key="1">
    <source>
        <dbReference type="ARBA" id="ARBA00001974"/>
    </source>
</evidence>
<gene>
    <name evidence="7" type="ORF">P8A22_11435</name>
</gene>
<evidence type="ECO:0000313" key="8">
    <source>
        <dbReference type="Proteomes" id="UP001229952"/>
    </source>
</evidence>
<evidence type="ECO:0000256" key="3">
    <source>
        <dbReference type="ARBA" id="ARBA00022827"/>
    </source>
</evidence>
<comment type="cofactor">
    <cofactor evidence="1">
        <name>FAD</name>
        <dbReference type="ChEBI" id="CHEBI:57692"/>
    </cofactor>
</comment>
<evidence type="ECO:0000313" key="7">
    <source>
        <dbReference type="EMBL" id="WLQ40544.1"/>
    </source>
</evidence>
<dbReference type="InterPro" id="IPR028202">
    <property type="entry name" value="Reductase_C"/>
</dbReference>
<dbReference type="SUPFAM" id="SSF55424">
    <property type="entry name" value="FAD/NAD-linked reductases, dimerisation (C-terminal) domain"/>
    <property type="match status" value="1"/>
</dbReference>
<evidence type="ECO:0000259" key="6">
    <source>
        <dbReference type="Pfam" id="PF14759"/>
    </source>
</evidence>
<dbReference type="EMBL" id="CP120992">
    <property type="protein sequence ID" value="WLQ40544.1"/>
    <property type="molecule type" value="Genomic_DNA"/>
</dbReference>
<evidence type="ECO:0000259" key="5">
    <source>
        <dbReference type="Pfam" id="PF07992"/>
    </source>
</evidence>
<dbReference type="Gene3D" id="3.50.50.60">
    <property type="entry name" value="FAD/NAD(P)-binding domain"/>
    <property type="match status" value="2"/>
</dbReference>
<accession>A0ABY9I2J1</accession>
<name>A0ABY9I2J1_9ACTN</name>
<keyword evidence="8" id="KW-1185">Reference proteome</keyword>
<keyword evidence="2" id="KW-0285">Flavoprotein</keyword>
<sequence length="401" mass="41635">MLNRIVVVGAAAAGLTAVETLRAKGYEGGLTLVGDEVHPPYDRPPLSKELLSEGWEPPSTWLRKEDVLAAVDVDLRLGCRATGLDQAARTVSLSTGERLPYDAAIIATGLRPRRLPYGDGLRGVHVLRSLDDAVRLREALAAGPRVAVIGAGFLGAEIAATARGAGLDVTLIDTNAQPLERQVGAGIGELVAGMHRDRGVRLVLGADVVGMAQDGGGGVRGVLLADGTTVDADLVVVAIGSVPAVDWLAGSGLPLGNGVLCDEYCRAAPGVWAAGDVANWPHPMMAGARVRLEQRTNAAQQAMAVASNLLAGDAGEKPYAPVPFGWTHQFGEKIQTIGWCPPDARTEIISGSTADREFVAAYHRDGVLVGGLGWNSARGLRQCRLLLGRPSAETAATAAAV</sequence>
<dbReference type="PANTHER" id="PTHR43557:SF2">
    <property type="entry name" value="RIESKE DOMAIN-CONTAINING PROTEIN-RELATED"/>
    <property type="match status" value="1"/>
</dbReference>
<dbReference type="Pfam" id="PF14759">
    <property type="entry name" value="Reductase_C"/>
    <property type="match status" value="1"/>
</dbReference>
<protein>
    <submittedName>
        <fullName evidence="7">FAD-dependent oxidoreductase</fullName>
    </submittedName>
</protein>
<dbReference type="PRINTS" id="PR00368">
    <property type="entry name" value="FADPNR"/>
</dbReference>
<reference evidence="7 8" key="1">
    <citation type="submission" date="2023-03" db="EMBL/GenBank/DDBJ databases">
        <title>Isolation and description of six Streptomyces strains from soil environments, able to metabolize different microbial glucans.</title>
        <authorList>
            <person name="Widen T."/>
            <person name="Larsbrink J."/>
        </authorList>
    </citation>
    <scope>NUCLEOTIDE SEQUENCE [LARGE SCALE GENOMIC DNA]</scope>
    <source>
        <strain evidence="7 8">Mut2</strain>
    </source>
</reference>
<organism evidence="7 8">
    <name type="scientific">Streptomyces laculatispora</name>
    <dbReference type="NCBI Taxonomy" id="887464"/>
    <lineage>
        <taxon>Bacteria</taxon>
        <taxon>Bacillati</taxon>
        <taxon>Actinomycetota</taxon>
        <taxon>Actinomycetes</taxon>
        <taxon>Kitasatosporales</taxon>
        <taxon>Streptomycetaceae</taxon>
        <taxon>Streptomyces</taxon>
    </lineage>
</organism>
<dbReference type="InterPro" id="IPR036188">
    <property type="entry name" value="FAD/NAD-bd_sf"/>
</dbReference>
<dbReference type="PANTHER" id="PTHR43557">
    <property type="entry name" value="APOPTOSIS-INDUCING FACTOR 1"/>
    <property type="match status" value="1"/>
</dbReference>
<dbReference type="InterPro" id="IPR023753">
    <property type="entry name" value="FAD/NAD-binding_dom"/>
</dbReference>
<dbReference type="InterPro" id="IPR016156">
    <property type="entry name" value="FAD/NAD-linked_Rdtase_dimer_sf"/>
</dbReference>
<proteinExistence type="predicted"/>
<evidence type="ECO:0000256" key="2">
    <source>
        <dbReference type="ARBA" id="ARBA00022630"/>
    </source>
</evidence>
<dbReference type="SUPFAM" id="SSF51905">
    <property type="entry name" value="FAD/NAD(P)-binding domain"/>
    <property type="match status" value="2"/>
</dbReference>
<dbReference type="InterPro" id="IPR050446">
    <property type="entry name" value="FAD-oxidoreductase/Apoptosis"/>
</dbReference>